<keyword evidence="2" id="KW-1185">Reference proteome</keyword>
<organism evidence="1 2">
    <name type="scientific">Lactobacillus xujianguonis</name>
    <dbReference type="NCBI Taxonomy" id="2495899"/>
    <lineage>
        <taxon>Bacteria</taxon>
        <taxon>Bacillati</taxon>
        <taxon>Bacillota</taxon>
        <taxon>Bacilli</taxon>
        <taxon>Lactobacillales</taxon>
        <taxon>Lactobacillaceae</taxon>
        <taxon>Lactobacillus</taxon>
    </lineage>
</organism>
<proteinExistence type="predicted"/>
<evidence type="ECO:0000313" key="1">
    <source>
        <dbReference type="EMBL" id="RVU70795.1"/>
    </source>
</evidence>
<comment type="caution">
    <text evidence="1">The sequence shown here is derived from an EMBL/GenBank/DDBJ whole genome shotgun (WGS) entry which is preliminary data.</text>
</comment>
<dbReference type="EMBL" id="RXIA01000012">
    <property type="protein sequence ID" value="RVU70795.1"/>
    <property type="molecule type" value="Genomic_DNA"/>
</dbReference>
<dbReference type="RefSeq" id="WP_103660758.1">
    <property type="nucleotide sequence ID" value="NZ_ML136880.1"/>
</dbReference>
<protein>
    <recommendedName>
        <fullName evidence="3">Cupin</fullName>
    </recommendedName>
</protein>
<dbReference type="Proteomes" id="UP000288291">
    <property type="component" value="Unassembled WGS sequence"/>
</dbReference>
<gene>
    <name evidence="1" type="ORF">EJK17_05195</name>
</gene>
<accession>A0A437SV51</accession>
<evidence type="ECO:0008006" key="3">
    <source>
        <dbReference type="Google" id="ProtNLM"/>
    </source>
</evidence>
<evidence type="ECO:0000313" key="2">
    <source>
        <dbReference type="Proteomes" id="UP000288291"/>
    </source>
</evidence>
<sequence>MAENLITNLSELLKQQPPDKTEFELTAGNSGFKLFSVYLESTDPDEYQYADDASTILFVSQGNATVTSEDRIMPLRAGNIVF</sequence>
<dbReference type="SUPFAM" id="SSF51182">
    <property type="entry name" value="RmlC-like cupins"/>
    <property type="match status" value="1"/>
</dbReference>
<dbReference type="AlphaFoldDB" id="A0A437SV51"/>
<reference evidence="1 2" key="1">
    <citation type="submission" date="2018-12" db="EMBL/GenBank/DDBJ databases">
        <authorList>
            <person name="Meng J."/>
        </authorList>
    </citation>
    <scope>NUCLEOTIDE SEQUENCE [LARGE SCALE GENOMIC DNA]</scope>
    <source>
        <strain evidence="1 2">HT111-2</strain>
    </source>
</reference>
<dbReference type="InterPro" id="IPR011051">
    <property type="entry name" value="RmlC_Cupin_sf"/>
</dbReference>
<name>A0A437SV51_9LACO</name>